<dbReference type="Proteomes" id="UP000887569">
    <property type="component" value="Unplaced"/>
</dbReference>
<dbReference type="FunFam" id="1.10.510.10:FF:000301">
    <property type="entry name" value="Serine/threonine-protein kinase Chk1"/>
    <property type="match status" value="1"/>
</dbReference>
<dbReference type="GO" id="GO:0035861">
    <property type="term" value="C:site of double-strand break"/>
    <property type="evidence" value="ECO:0007669"/>
    <property type="project" value="TreeGrafter"/>
</dbReference>
<comment type="catalytic activity">
    <reaction evidence="8">
        <text>L-seryl-[protein] + ATP = O-phospho-L-seryl-[protein] + ADP + H(+)</text>
        <dbReference type="Rhea" id="RHEA:17989"/>
        <dbReference type="Rhea" id="RHEA-COMP:9863"/>
        <dbReference type="Rhea" id="RHEA-COMP:11604"/>
        <dbReference type="ChEBI" id="CHEBI:15378"/>
        <dbReference type="ChEBI" id="CHEBI:29999"/>
        <dbReference type="ChEBI" id="CHEBI:30616"/>
        <dbReference type="ChEBI" id="CHEBI:83421"/>
        <dbReference type="ChEBI" id="CHEBI:456216"/>
        <dbReference type="EC" id="2.7.11.1"/>
    </reaction>
</comment>
<dbReference type="GO" id="GO:0007095">
    <property type="term" value="P:mitotic G2 DNA damage checkpoint signaling"/>
    <property type="evidence" value="ECO:0007669"/>
    <property type="project" value="TreeGrafter"/>
</dbReference>
<evidence type="ECO:0000313" key="11">
    <source>
        <dbReference type="Proteomes" id="UP000887569"/>
    </source>
</evidence>
<comment type="catalytic activity">
    <reaction evidence="7">
        <text>L-threonyl-[protein] + ATP = O-phospho-L-threonyl-[protein] + ADP + H(+)</text>
        <dbReference type="Rhea" id="RHEA:46608"/>
        <dbReference type="Rhea" id="RHEA-COMP:11060"/>
        <dbReference type="Rhea" id="RHEA-COMP:11605"/>
        <dbReference type="ChEBI" id="CHEBI:15378"/>
        <dbReference type="ChEBI" id="CHEBI:30013"/>
        <dbReference type="ChEBI" id="CHEBI:30616"/>
        <dbReference type="ChEBI" id="CHEBI:61977"/>
        <dbReference type="ChEBI" id="CHEBI:456216"/>
        <dbReference type="EC" id="2.7.11.1"/>
    </reaction>
</comment>
<keyword evidence="2" id="KW-0723">Serine/threonine-protein kinase</keyword>
<keyword evidence="3" id="KW-0808">Transferase</keyword>
<evidence type="ECO:0000256" key="3">
    <source>
        <dbReference type="ARBA" id="ARBA00022679"/>
    </source>
</evidence>
<dbReference type="GO" id="GO:0005634">
    <property type="term" value="C:nucleus"/>
    <property type="evidence" value="ECO:0007669"/>
    <property type="project" value="TreeGrafter"/>
</dbReference>
<evidence type="ECO:0000259" key="10">
    <source>
        <dbReference type="PROSITE" id="PS50011"/>
    </source>
</evidence>
<dbReference type="PROSITE" id="PS50011">
    <property type="entry name" value="PROTEIN_KINASE_DOM"/>
    <property type="match status" value="1"/>
</dbReference>
<dbReference type="WBParaSite" id="PgB05_g122_t05">
    <property type="protein sequence ID" value="PgB05_g122_t05"/>
    <property type="gene ID" value="PgB05_g122"/>
</dbReference>
<evidence type="ECO:0000313" key="12">
    <source>
        <dbReference type="WBParaSite" id="PgB05_g122_t01"/>
    </source>
</evidence>
<dbReference type="PANTHER" id="PTHR43895">
    <property type="entry name" value="CALCIUM/CALMODULIN-DEPENDENT PROTEIN KINASE KINASE-RELATED"/>
    <property type="match status" value="1"/>
</dbReference>
<reference evidence="12 13" key="1">
    <citation type="submission" date="2022-11" db="UniProtKB">
        <authorList>
            <consortium name="WormBaseParasite"/>
        </authorList>
    </citation>
    <scope>IDENTIFICATION</scope>
</reference>
<organism evidence="11 14">
    <name type="scientific">Parascaris univalens</name>
    <name type="common">Nematode worm</name>
    <dbReference type="NCBI Taxonomy" id="6257"/>
    <lineage>
        <taxon>Eukaryota</taxon>
        <taxon>Metazoa</taxon>
        <taxon>Ecdysozoa</taxon>
        <taxon>Nematoda</taxon>
        <taxon>Chromadorea</taxon>
        <taxon>Rhabditida</taxon>
        <taxon>Spirurina</taxon>
        <taxon>Ascaridomorpha</taxon>
        <taxon>Ascaridoidea</taxon>
        <taxon>Ascarididae</taxon>
        <taxon>Parascaris</taxon>
    </lineage>
</organism>
<evidence type="ECO:0000256" key="8">
    <source>
        <dbReference type="ARBA" id="ARBA00048679"/>
    </source>
</evidence>
<dbReference type="InterPro" id="IPR008271">
    <property type="entry name" value="Ser/Thr_kinase_AS"/>
</dbReference>
<dbReference type="WBParaSite" id="PgB05_g122_t02">
    <property type="protein sequence ID" value="PgB05_g122_t02"/>
    <property type="gene ID" value="PgB05_g122"/>
</dbReference>
<evidence type="ECO:0000256" key="9">
    <source>
        <dbReference type="PROSITE-ProRule" id="PRU10141"/>
    </source>
</evidence>
<evidence type="ECO:0000256" key="5">
    <source>
        <dbReference type="ARBA" id="ARBA00022777"/>
    </source>
</evidence>
<name>A0A914ZME9_PARUN</name>
<dbReference type="WBParaSite" id="PgB05_g122_t03">
    <property type="protein sequence ID" value="PgB05_g122_t03"/>
    <property type="gene ID" value="PgB05_g122"/>
</dbReference>
<dbReference type="Pfam" id="PF00069">
    <property type="entry name" value="Pkinase"/>
    <property type="match status" value="1"/>
</dbReference>
<evidence type="ECO:0000313" key="14">
    <source>
        <dbReference type="WBParaSite" id="PgB05_g122_t04"/>
    </source>
</evidence>
<evidence type="ECO:0000256" key="6">
    <source>
        <dbReference type="ARBA" id="ARBA00022840"/>
    </source>
</evidence>
<keyword evidence="11" id="KW-1185">Reference proteome</keyword>
<dbReference type="WBParaSite" id="PgB05_g122_t01">
    <property type="protein sequence ID" value="PgB05_g122_t01"/>
    <property type="gene ID" value="PgB05_g122"/>
</dbReference>
<keyword evidence="5" id="KW-0418">Kinase</keyword>
<dbReference type="GO" id="GO:0005737">
    <property type="term" value="C:cytoplasm"/>
    <property type="evidence" value="ECO:0007669"/>
    <property type="project" value="TreeGrafter"/>
</dbReference>
<dbReference type="InterPro" id="IPR000719">
    <property type="entry name" value="Prot_kinase_dom"/>
</dbReference>
<dbReference type="PROSITE" id="PS00107">
    <property type="entry name" value="PROTEIN_KINASE_ATP"/>
    <property type="match status" value="1"/>
</dbReference>
<feature type="domain" description="Protein kinase" evidence="10">
    <location>
        <begin position="29"/>
        <end position="288"/>
    </location>
</feature>
<protein>
    <recommendedName>
        <fullName evidence="1">non-specific serine/threonine protein kinase</fullName>
        <ecNumber evidence="1">2.7.11.1</ecNumber>
    </recommendedName>
</protein>
<dbReference type="Gene3D" id="1.10.510.10">
    <property type="entry name" value="Transferase(Phosphotransferase) domain 1"/>
    <property type="match status" value="1"/>
</dbReference>
<dbReference type="AlphaFoldDB" id="A0A914ZME9"/>
<dbReference type="GO" id="GO:0004674">
    <property type="term" value="F:protein serine/threonine kinase activity"/>
    <property type="evidence" value="ECO:0007669"/>
    <property type="project" value="UniProtKB-KW"/>
</dbReference>
<accession>A0A914ZME9</accession>
<dbReference type="EC" id="2.7.11.1" evidence="1"/>
<evidence type="ECO:0000256" key="1">
    <source>
        <dbReference type="ARBA" id="ARBA00012513"/>
    </source>
</evidence>
<dbReference type="SUPFAM" id="SSF56112">
    <property type="entry name" value="Protein kinase-like (PK-like)"/>
    <property type="match status" value="1"/>
</dbReference>
<dbReference type="InterPro" id="IPR011009">
    <property type="entry name" value="Kinase-like_dom_sf"/>
</dbReference>
<evidence type="ECO:0000256" key="2">
    <source>
        <dbReference type="ARBA" id="ARBA00022527"/>
    </source>
</evidence>
<dbReference type="InterPro" id="IPR017441">
    <property type="entry name" value="Protein_kinase_ATP_BS"/>
</dbReference>
<evidence type="ECO:0000313" key="13">
    <source>
        <dbReference type="WBParaSite" id="PgB05_g122_t02"/>
    </source>
</evidence>
<keyword evidence="6 9" id="KW-0067">ATP-binding</keyword>
<dbReference type="GO" id="GO:0005524">
    <property type="term" value="F:ATP binding"/>
    <property type="evidence" value="ECO:0007669"/>
    <property type="project" value="UniProtKB-UniRule"/>
</dbReference>
<dbReference type="WBParaSite" id="PgB05_g122_t04">
    <property type="protein sequence ID" value="PgB05_g122_t04"/>
    <property type="gene ID" value="PgB05_g122"/>
</dbReference>
<dbReference type="SMART" id="SM00220">
    <property type="entry name" value="S_TKc"/>
    <property type="match status" value="1"/>
</dbReference>
<feature type="binding site" evidence="9">
    <location>
        <position position="59"/>
    </location>
    <ligand>
        <name>ATP</name>
        <dbReference type="ChEBI" id="CHEBI:30616"/>
    </ligand>
</feature>
<sequence>MSTSRRSAPHEILSSKAVKAPTVAPKTTWNVVRTLGEGAFGEVKLVVDSKNSSIAVAMKCIDLERHPDVIDAVRKEALLQRMLRGHRNVVQYIGMRVEGDTEFQMFLEYADGGELFDQIEPDVGMPTAKAQFYFRQLIEGVKFIHSVGIVHRDIKPENILLTQKDVLKISDFGMATVFKHNGKERMLSTKCGTLPYVSPQVLTGTYRAEPTDIWSCGVVLVALLAGELPWESPLPRTKAYMNWKESANLDEHPWKKIGTVALALLRTILNDDEKTRANIERIENHPWYTADFIKHKGVLSRISSGKQYSPNHGVPLKRQRFELDVIDKSCMQLADSMSQPAARLPQYSLEDLFNNTRKPTDLTVMKAAFSQPENIEALLLNHSQIDESQSHCIDPLQLLVRRMTRFCVTVSVVEALRRIIEACESSGFEAKKRTSNQLAVSDRREMSFMVAIYEMANIVGRKVMVDFRRSRGDGIEFKRAFVVLKKKLGAIVCKEGTNWLEKHGLVCSQAFTQLSVQ</sequence>
<dbReference type="PANTHER" id="PTHR43895:SF32">
    <property type="entry name" value="SERINE_THREONINE-PROTEIN KINASE CHK1"/>
    <property type="match status" value="1"/>
</dbReference>
<proteinExistence type="predicted"/>
<dbReference type="PROSITE" id="PS00108">
    <property type="entry name" value="PROTEIN_KINASE_ST"/>
    <property type="match status" value="1"/>
</dbReference>
<keyword evidence="4 9" id="KW-0547">Nucleotide-binding</keyword>
<evidence type="ECO:0000256" key="4">
    <source>
        <dbReference type="ARBA" id="ARBA00022741"/>
    </source>
</evidence>
<evidence type="ECO:0000256" key="7">
    <source>
        <dbReference type="ARBA" id="ARBA00047899"/>
    </source>
</evidence>
<dbReference type="Gene3D" id="3.30.310.80">
    <property type="entry name" value="Kinase associated domain 1, KA1"/>
    <property type="match status" value="1"/>
</dbReference>